<evidence type="ECO:0000313" key="1">
    <source>
        <dbReference type="EMBL" id="JAE08153.1"/>
    </source>
</evidence>
<sequence length="55" mass="6576">MRVGKRRRSSGRRIHQRWISSVNMEMRTDTKFRKSLVKEAMGLFVQLLTNILVTR</sequence>
<dbReference type="AlphaFoldDB" id="A0A0A9FIS5"/>
<name>A0A0A9FIS5_ARUDO</name>
<proteinExistence type="predicted"/>
<reference evidence="1" key="2">
    <citation type="journal article" date="2015" name="Data Brief">
        <title>Shoot transcriptome of the giant reed, Arundo donax.</title>
        <authorList>
            <person name="Barrero R.A."/>
            <person name="Guerrero F.D."/>
            <person name="Moolhuijzen P."/>
            <person name="Goolsby J.A."/>
            <person name="Tidwell J."/>
            <person name="Bellgard S.E."/>
            <person name="Bellgard M.I."/>
        </authorList>
    </citation>
    <scope>NUCLEOTIDE SEQUENCE</scope>
    <source>
        <tissue evidence="1">Shoot tissue taken approximately 20 cm above the soil surface</tissue>
    </source>
</reference>
<reference evidence="1" key="1">
    <citation type="submission" date="2014-09" db="EMBL/GenBank/DDBJ databases">
        <authorList>
            <person name="Magalhaes I.L.F."/>
            <person name="Oliveira U."/>
            <person name="Santos F.R."/>
            <person name="Vidigal T.H.D.A."/>
            <person name="Brescovit A.D."/>
            <person name="Santos A.J."/>
        </authorList>
    </citation>
    <scope>NUCLEOTIDE SEQUENCE</scope>
    <source>
        <tissue evidence="1">Shoot tissue taken approximately 20 cm above the soil surface</tissue>
    </source>
</reference>
<accession>A0A0A9FIS5</accession>
<dbReference type="EMBL" id="GBRH01189743">
    <property type="protein sequence ID" value="JAE08153.1"/>
    <property type="molecule type" value="Transcribed_RNA"/>
</dbReference>
<protein>
    <submittedName>
        <fullName evidence="1">Uncharacterized protein</fullName>
    </submittedName>
</protein>
<organism evidence="1">
    <name type="scientific">Arundo donax</name>
    <name type="common">Giant reed</name>
    <name type="synonym">Donax arundinaceus</name>
    <dbReference type="NCBI Taxonomy" id="35708"/>
    <lineage>
        <taxon>Eukaryota</taxon>
        <taxon>Viridiplantae</taxon>
        <taxon>Streptophyta</taxon>
        <taxon>Embryophyta</taxon>
        <taxon>Tracheophyta</taxon>
        <taxon>Spermatophyta</taxon>
        <taxon>Magnoliopsida</taxon>
        <taxon>Liliopsida</taxon>
        <taxon>Poales</taxon>
        <taxon>Poaceae</taxon>
        <taxon>PACMAD clade</taxon>
        <taxon>Arundinoideae</taxon>
        <taxon>Arundineae</taxon>
        <taxon>Arundo</taxon>
    </lineage>
</organism>